<sequence>MQWNYRYTLLVLCTFAFFGTMVARLVISPLVPAITDSFTITNTAIGVALTGMWLAYALTQFPSGLLGDRYGERLIILVAVGGTAVMSFVLALAPVFPVFVVSVIVLGAVAGLHYSVATSLLTRTFDDQMGMAVGIHTIGSPAAGLFAPVAAAWVGTRYGWRAGIAIGAAIAAPIFVLFALRTRRTDPQRPDQPVSDRLEFAPLVDLLSTPPITFTVGIAAICAFVWQGTASFLPTFLVEYRGQSATLAGVVFSSYFVVQAVTKPVLGSLSDSYGRDSVIVGCMVTTVLGLVLFVAVPGALAVVAAIVLVGTGLGWASAVEPRFMDELGDRERSAGFGLVRTVYLVVGSLGSFAVGLFADAFGWAVSFGVLVCLLSLVAVAVVINGALELGY</sequence>
<dbReference type="Proteomes" id="UP000318864">
    <property type="component" value="Unassembled WGS sequence"/>
</dbReference>
<name>A0A4V3VLJ6_9EURY</name>
<organism evidence="8 9">
    <name type="scientific">Salinadaptatus halalkaliphilus</name>
    <dbReference type="NCBI Taxonomy" id="2419781"/>
    <lineage>
        <taxon>Archaea</taxon>
        <taxon>Methanobacteriati</taxon>
        <taxon>Methanobacteriota</taxon>
        <taxon>Stenosarchaea group</taxon>
        <taxon>Halobacteria</taxon>
        <taxon>Halobacteriales</taxon>
        <taxon>Natrialbaceae</taxon>
        <taxon>Salinadaptatus</taxon>
    </lineage>
</organism>
<dbReference type="InterPro" id="IPR036259">
    <property type="entry name" value="MFS_trans_sf"/>
</dbReference>
<dbReference type="InterPro" id="IPR050189">
    <property type="entry name" value="MFS_Efflux_Transporters"/>
</dbReference>
<feature type="transmembrane region" description="Helical" evidence="6">
    <location>
        <begin position="301"/>
        <end position="318"/>
    </location>
</feature>
<keyword evidence="4 6" id="KW-1133">Transmembrane helix</keyword>
<comment type="subcellular location">
    <subcellularLocation>
        <location evidence="1">Cell membrane</location>
        <topology evidence="1">Multi-pass membrane protein</topology>
    </subcellularLocation>
</comment>
<dbReference type="PROSITE" id="PS50850">
    <property type="entry name" value="MFS"/>
    <property type="match status" value="1"/>
</dbReference>
<feature type="transmembrane region" description="Helical" evidence="6">
    <location>
        <begin position="39"/>
        <end position="58"/>
    </location>
</feature>
<dbReference type="GO" id="GO:0022857">
    <property type="term" value="F:transmembrane transporter activity"/>
    <property type="evidence" value="ECO:0007669"/>
    <property type="project" value="InterPro"/>
</dbReference>
<evidence type="ECO:0000313" key="9">
    <source>
        <dbReference type="Proteomes" id="UP000318864"/>
    </source>
</evidence>
<evidence type="ECO:0000313" key="8">
    <source>
        <dbReference type="EMBL" id="THE65737.1"/>
    </source>
</evidence>
<dbReference type="InterPro" id="IPR011701">
    <property type="entry name" value="MFS"/>
</dbReference>
<dbReference type="AlphaFoldDB" id="A0A4V3VLJ6"/>
<accession>A0A4V3VLJ6</accession>
<dbReference type="InterPro" id="IPR020846">
    <property type="entry name" value="MFS_dom"/>
</dbReference>
<dbReference type="EMBL" id="RBZW01000016">
    <property type="protein sequence ID" value="THE65737.1"/>
    <property type="molecule type" value="Genomic_DNA"/>
</dbReference>
<evidence type="ECO:0000256" key="5">
    <source>
        <dbReference type="ARBA" id="ARBA00023136"/>
    </source>
</evidence>
<keyword evidence="2" id="KW-1003">Cell membrane</keyword>
<evidence type="ECO:0000256" key="3">
    <source>
        <dbReference type="ARBA" id="ARBA00022692"/>
    </source>
</evidence>
<feature type="transmembrane region" description="Helical" evidence="6">
    <location>
        <begin position="133"/>
        <end position="154"/>
    </location>
</feature>
<feature type="transmembrane region" description="Helical" evidence="6">
    <location>
        <begin position="160"/>
        <end position="180"/>
    </location>
</feature>
<protein>
    <submittedName>
        <fullName evidence="8">MFS transporter</fullName>
    </submittedName>
</protein>
<keyword evidence="3 6" id="KW-0812">Transmembrane</keyword>
<dbReference type="PANTHER" id="PTHR43124">
    <property type="entry name" value="PURINE EFFLUX PUMP PBUE"/>
    <property type="match status" value="1"/>
</dbReference>
<feature type="transmembrane region" description="Helical" evidence="6">
    <location>
        <begin position="200"/>
        <end position="226"/>
    </location>
</feature>
<keyword evidence="9" id="KW-1185">Reference proteome</keyword>
<feature type="transmembrane region" description="Helical" evidence="6">
    <location>
        <begin position="246"/>
        <end position="266"/>
    </location>
</feature>
<evidence type="ECO:0000256" key="4">
    <source>
        <dbReference type="ARBA" id="ARBA00022989"/>
    </source>
</evidence>
<reference evidence="8 9" key="1">
    <citation type="submission" date="2018-10" db="EMBL/GenBank/DDBJ databases">
        <title>Natronolimnobius sp. XQ-INN 246 isolated from Inner Mongolia Autonomous Region of China.</title>
        <authorList>
            <person name="Xue Q."/>
        </authorList>
    </citation>
    <scope>NUCLEOTIDE SEQUENCE [LARGE SCALE GENOMIC DNA]</scope>
    <source>
        <strain evidence="8 9">XQ-INN 246</strain>
    </source>
</reference>
<feature type="transmembrane region" description="Helical" evidence="6">
    <location>
        <begin position="7"/>
        <end position="27"/>
    </location>
</feature>
<evidence type="ECO:0000259" key="7">
    <source>
        <dbReference type="PROSITE" id="PS50850"/>
    </source>
</evidence>
<evidence type="ECO:0000256" key="6">
    <source>
        <dbReference type="SAM" id="Phobius"/>
    </source>
</evidence>
<feature type="transmembrane region" description="Helical" evidence="6">
    <location>
        <begin position="99"/>
        <end position="121"/>
    </location>
</feature>
<dbReference type="RefSeq" id="WP_141463811.1">
    <property type="nucleotide sequence ID" value="NZ_RBZW01000016.1"/>
</dbReference>
<dbReference type="Pfam" id="PF07690">
    <property type="entry name" value="MFS_1"/>
    <property type="match status" value="1"/>
</dbReference>
<dbReference type="SUPFAM" id="SSF103473">
    <property type="entry name" value="MFS general substrate transporter"/>
    <property type="match status" value="1"/>
</dbReference>
<keyword evidence="5 6" id="KW-0472">Membrane</keyword>
<proteinExistence type="predicted"/>
<dbReference type="Gene3D" id="1.20.1250.20">
    <property type="entry name" value="MFS general substrate transporter like domains"/>
    <property type="match status" value="2"/>
</dbReference>
<evidence type="ECO:0000256" key="2">
    <source>
        <dbReference type="ARBA" id="ARBA00022475"/>
    </source>
</evidence>
<feature type="transmembrane region" description="Helical" evidence="6">
    <location>
        <begin position="278"/>
        <end position="295"/>
    </location>
</feature>
<dbReference type="OrthoDB" id="29061at2157"/>
<comment type="caution">
    <text evidence="8">The sequence shown here is derived from an EMBL/GenBank/DDBJ whole genome shotgun (WGS) entry which is preliminary data.</text>
</comment>
<feature type="transmembrane region" description="Helical" evidence="6">
    <location>
        <begin position="364"/>
        <end position="387"/>
    </location>
</feature>
<dbReference type="GO" id="GO:0005886">
    <property type="term" value="C:plasma membrane"/>
    <property type="evidence" value="ECO:0007669"/>
    <property type="project" value="UniProtKB-SubCell"/>
</dbReference>
<gene>
    <name evidence="8" type="ORF">D8Y22_06090</name>
</gene>
<feature type="transmembrane region" description="Helical" evidence="6">
    <location>
        <begin position="70"/>
        <end position="93"/>
    </location>
</feature>
<feature type="transmembrane region" description="Helical" evidence="6">
    <location>
        <begin position="338"/>
        <end position="358"/>
    </location>
</feature>
<dbReference type="PANTHER" id="PTHR43124:SF3">
    <property type="entry name" value="CHLORAMPHENICOL EFFLUX PUMP RV0191"/>
    <property type="match status" value="1"/>
</dbReference>
<feature type="domain" description="Major facilitator superfamily (MFS) profile" evidence="7">
    <location>
        <begin position="9"/>
        <end position="391"/>
    </location>
</feature>
<evidence type="ECO:0000256" key="1">
    <source>
        <dbReference type="ARBA" id="ARBA00004651"/>
    </source>
</evidence>